<evidence type="ECO:0000313" key="2">
    <source>
        <dbReference type="EMBL" id="KAG2556607.1"/>
    </source>
</evidence>
<feature type="compositionally biased region" description="Polar residues" evidence="1">
    <location>
        <begin position="120"/>
        <end position="135"/>
    </location>
</feature>
<keyword evidence="3" id="KW-1185">Reference proteome</keyword>
<accession>A0A8T0P3G6</accession>
<protein>
    <submittedName>
        <fullName evidence="2">Uncharacterized protein</fullName>
    </submittedName>
</protein>
<evidence type="ECO:0000313" key="3">
    <source>
        <dbReference type="Proteomes" id="UP000823388"/>
    </source>
</evidence>
<feature type="compositionally biased region" description="Low complexity" evidence="1">
    <location>
        <begin position="1"/>
        <end position="10"/>
    </location>
</feature>
<comment type="caution">
    <text evidence="2">The sequence shown here is derived from an EMBL/GenBank/DDBJ whole genome shotgun (WGS) entry which is preliminary data.</text>
</comment>
<reference evidence="2" key="1">
    <citation type="submission" date="2020-05" db="EMBL/GenBank/DDBJ databases">
        <title>WGS assembly of Panicum virgatum.</title>
        <authorList>
            <person name="Lovell J.T."/>
            <person name="Jenkins J."/>
            <person name="Shu S."/>
            <person name="Juenger T.E."/>
            <person name="Schmutz J."/>
        </authorList>
    </citation>
    <scope>NUCLEOTIDE SEQUENCE</scope>
    <source>
        <strain evidence="2">AP13</strain>
    </source>
</reference>
<dbReference type="Proteomes" id="UP000823388">
    <property type="component" value="Chromosome 8N"/>
</dbReference>
<sequence length="160" mass="17848">MASASSCSSSTPLTHVVPSRSGRPPLLHGQPHRLQEARRRRWEPRRSGVGRGERPGCTSSRGEVETTSGEVREVADGRRGRRRPTMRVDGNEVVHGRAAAQQQCGASKRRRPVPVPTPTSARSCDSQAPDWNSSGRNQEWRLTRISSLRKRANRLKNLHF</sequence>
<feature type="compositionally biased region" description="Polar residues" evidence="1">
    <location>
        <begin position="57"/>
        <end position="69"/>
    </location>
</feature>
<dbReference type="EMBL" id="CM029052">
    <property type="protein sequence ID" value="KAG2556607.1"/>
    <property type="molecule type" value="Genomic_DNA"/>
</dbReference>
<name>A0A8T0P3G6_PANVG</name>
<organism evidence="2 3">
    <name type="scientific">Panicum virgatum</name>
    <name type="common">Blackwell switchgrass</name>
    <dbReference type="NCBI Taxonomy" id="38727"/>
    <lineage>
        <taxon>Eukaryota</taxon>
        <taxon>Viridiplantae</taxon>
        <taxon>Streptophyta</taxon>
        <taxon>Embryophyta</taxon>
        <taxon>Tracheophyta</taxon>
        <taxon>Spermatophyta</taxon>
        <taxon>Magnoliopsida</taxon>
        <taxon>Liliopsida</taxon>
        <taxon>Poales</taxon>
        <taxon>Poaceae</taxon>
        <taxon>PACMAD clade</taxon>
        <taxon>Panicoideae</taxon>
        <taxon>Panicodae</taxon>
        <taxon>Paniceae</taxon>
        <taxon>Panicinae</taxon>
        <taxon>Panicum</taxon>
        <taxon>Panicum sect. Hiantes</taxon>
    </lineage>
</organism>
<feature type="region of interest" description="Disordered" evidence="1">
    <location>
        <begin position="1"/>
        <end position="135"/>
    </location>
</feature>
<proteinExistence type="predicted"/>
<dbReference type="AlphaFoldDB" id="A0A8T0P3G6"/>
<gene>
    <name evidence="2" type="ORF">PVAP13_8NG195601</name>
</gene>
<evidence type="ECO:0000256" key="1">
    <source>
        <dbReference type="SAM" id="MobiDB-lite"/>
    </source>
</evidence>